<dbReference type="Proteomes" id="UP000307720">
    <property type="component" value="Unassembled WGS sequence"/>
</dbReference>
<gene>
    <name evidence="1" type="ORF">E5357_17115</name>
</gene>
<reference evidence="1" key="1">
    <citation type="submission" date="2019-04" db="EMBL/GenBank/DDBJ databases">
        <title>Microbes associate with the intestines of laboratory mice.</title>
        <authorList>
            <person name="Navarre W."/>
            <person name="Wong E."/>
            <person name="Huang K."/>
            <person name="Tropini C."/>
            <person name="Ng K."/>
            <person name="Yu B."/>
        </authorList>
    </citation>
    <scope>NUCLEOTIDE SEQUENCE</scope>
    <source>
        <strain evidence="1">NM72_1-8</strain>
    </source>
</reference>
<evidence type="ECO:0000313" key="1">
    <source>
        <dbReference type="EMBL" id="TGX96170.1"/>
    </source>
</evidence>
<proteinExistence type="predicted"/>
<name>A0AC61QW31_9FIRM</name>
<accession>A0AC61QW31</accession>
<organism evidence="1 2">
    <name type="scientific">Hominisplanchenecus murintestinalis</name>
    <dbReference type="NCBI Taxonomy" id="2941517"/>
    <lineage>
        <taxon>Bacteria</taxon>
        <taxon>Bacillati</taxon>
        <taxon>Bacillota</taxon>
        <taxon>Clostridia</taxon>
        <taxon>Lachnospirales</taxon>
        <taxon>Lachnospiraceae</taxon>
        <taxon>Hominisplanchenecus</taxon>
    </lineage>
</organism>
<protein>
    <submittedName>
        <fullName evidence="1">Lactate utilization protein</fullName>
    </submittedName>
</protein>
<keyword evidence="2" id="KW-1185">Reference proteome</keyword>
<sequence length="211" mass="22757">MTPMKEFYERQANTIIKHLEKRNMSGYYCPDSSSAVDKALSLIENGSTVSWGGSMSLKESGMIDALKKAPVTLLDRADAQSPDEVQVIYRKAFSTDYYLMSSNAITLDGQLVNIDGTGNRVAALTFGPAHVILVVGMNKVTKTVDEALDRVHNVAAPPNAVRLGSDTPCGKTGVCADCLSPECLCAQVLVTRYSRIPGRIHVILVGESLGY</sequence>
<comment type="caution">
    <text evidence="1">The sequence shown here is derived from an EMBL/GenBank/DDBJ whole genome shotgun (WGS) entry which is preliminary data.</text>
</comment>
<dbReference type="EMBL" id="SRZB01000081">
    <property type="protein sequence ID" value="TGX96170.1"/>
    <property type="molecule type" value="Genomic_DNA"/>
</dbReference>
<evidence type="ECO:0000313" key="2">
    <source>
        <dbReference type="Proteomes" id="UP000307720"/>
    </source>
</evidence>